<keyword evidence="4" id="KW-0540">Nuclease</keyword>
<name>A0AAV8SL92_9ROSI</name>
<dbReference type="SMART" id="SM00343">
    <property type="entry name" value="ZnF_C2HC"/>
    <property type="match status" value="1"/>
</dbReference>
<dbReference type="InterPro" id="IPR050951">
    <property type="entry name" value="Retrovirus_Pol_polyprotein"/>
</dbReference>
<dbReference type="FunFam" id="3.30.70.270:FF:000020">
    <property type="entry name" value="Transposon Tf2-6 polyprotein-like Protein"/>
    <property type="match status" value="1"/>
</dbReference>
<dbReference type="GO" id="GO:0008270">
    <property type="term" value="F:zinc ion binding"/>
    <property type="evidence" value="ECO:0007669"/>
    <property type="project" value="UniProtKB-KW"/>
</dbReference>
<keyword evidence="3" id="KW-0548">Nucleotidyltransferase</keyword>
<evidence type="ECO:0000313" key="13">
    <source>
        <dbReference type="Proteomes" id="UP001159364"/>
    </source>
</evidence>
<keyword evidence="9" id="KW-0862">Zinc</keyword>
<dbReference type="GO" id="GO:0004190">
    <property type="term" value="F:aspartic-type endopeptidase activity"/>
    <property type="evidence" value="ECO:0007669"/>
    <property type="project" value="UniProtKB-KW"/>
</dbReference>
<comment type="caution">
    <text evidence="12">The sequence shown here is derived from an EMBL/GenBank/DDBJ whole genome shotgun (WGS) entry which is preliminary data.</text>
</comment>
<keyword evidence="2" id="KW-0808">Transferase</keyword>
<evidence type="ECO:0000256" key="3">
    <source>
        <dbReference type="ARBA" id="ARBA00022695"/>
    </source>
</evidence>
<dbReference type="FunFam" id="3.30.70.270:FF:000003">
    <property type="entry name" value="Transposon Ty3-G Gag-Pol polyprotein"/>
    <property type="match status" value="1"/>
</dbReference>
<dbReference type="Gene3D" id="1.10.340.70">
    <property type="match status" value="1"/>
</dbReference>
<evidence type="ECO:0000256" key="4">
    <source>
        <dbReference type="ARBA" id="ARBA00022722"/>
    </source>
</evidence>
<dbReference type="InterPro" id="IPR041588">
    <property type="entry name" value="Integrase_H2C2"/>
</dbReference>
<dbReference type="Proteomes" id="UP001159364">
    <property type="component" value="Linkage Group LG10"/>
</dbReference>
<keyword evidence="9" id="KW-0479">Metal-binding</keyword>
<dbReference type="SUPFAM" id="SSF57756">
    <property type="entry name" value="Retrovirus zinc finger-like domains"/>
    <property type="match status" value="1"/>
</dbReference>
<keyword evidence="6" id="KW-0378">Hydrolase</keyword>
<evidence type="ECO:0000259" key="11">
    <source>
        <dbReference type="PROSITE" id="PS50158"/>
    </source>
</evidence>
<dbReference type="GO" id="GO:0003677">
    <property type="term" value="F:DNA binding"/>
    <property type="evidence" value="ECO:0007669"/>
    <property type="project" value="UniProtKB-KW"/>
</dbReference>
<dbReference type="Pfam" id="PF00098">
    <property type="entry name" value="zf-CCHC"/>
    <property type="match status" value="1"/>
</dbReference>
<dbReference type="Gene3D" id="2.40.70.10">
    <property type="entry name" value="Acid Proteases"/>
    <property type="match status" value="1"/>
</dbReference>
<dbReference type="GO" id="GO:0004519">
    <property type="term" value="F:endonuclease activity"/>
    <property type="evidence" value="ECO:0007669"/>
    <property type="project" value="UniProtKB-KW"/>
</dbReference>
<evidence type="ECO:0000256" key="7">
    <source>
        <dbReference type="ARBA" id="ARBA00023125"/>
    </source>
</evidence>
<dbReference type="Gene3D" id="3.10.10.10">
    <property type="entry name" value="HIV Type 1 Reverse Transcriptase, subunit A, domain 1"/>
    <property type="match status" value="1"/>
</dbReference>
<dbReference type="Pfam" id="PF17919">
    <property type="entry name" value="RT_RNaseH_2"/>
    <property type="match status" value="1"/>
</dbReference>
<dbReference type="InterPro" id="IPR012337">
    <property type="entry name" value="RNaseH-like_sf"/>
</dbReference>
<keyword evidence="7" id="KW-0238">DNA-binding</keyword>
<evidence type="ECO:0000256" key="8">
    <source>
        <dbReference type="ARBA" id="ARBA00023268"/>
    </source>
</evidence>
<organism evidence="12 13">
    <name type="scientific">Erythroxylum novogranatense</name>
    <dbReference type="NCBI Taxonomy" id="1862640"/>
    <lineage>
        <taxon>Eukaryota</taxon>
        <taxon>Viridiplantae</taxon>
        <taxon>Streptophyta</taxon>
        <taxon>Embryophyta</taxon>
        <taxon>Tracheophyta</taxon>
        <taxon>Spermatophyta</taxon>
        <taxon>Magnoliopsida</taxon>
        <taxon>eudicotyledons</taxon>
        <taxon>Gunneridae</taxon>
        <taxon>Pentapetalae</taxon>
        <taxon>rosids</taxon>
        <taxon>fabids</taxon>
        <taxon>Malpighiales</taxon>
        <taxon>Erythroxylaceae</taxon>
        <taxon>Erythroxylum</taxon>
    </lineage>
</organism>
<feature type="region of interest" description="Disordered" evidence="10">
    <location>
        <begin position="1"/>
        <end position="58"/>
    </location>
</feature>
<dbReference type="CDD" id="cd09274">
    <property type="entry name" value="RNase_HI_RT_Ty3"/>
    <property type="match status" value="1"/>
</dbReference>
<keyword evidence="8" id="KW-0511">Multifunctional enzyme</keyword>
<dbReference type="PANTHER" id="PTHR37984">
    <property type="entry name" value="PROTEIN CBG26694"/>
    <property type="match status" value="1"/>
</dbReference>
<protein>
    <recommendedName>
        <fullName evidence="11">CCHC-type domain-containing protein</fullName>
    </recommendedName>
</protein>
<reference evidence="12 13" key="1">
    <citation type="submission" date="2021-09" db="EMBL/GenBank/DDBJ databases">
        <title>Genomic insights and catalytic innovation underlie evolution of tropane alkaloids biosynthesis.</title>
        <authorList>
            <person name="Wang Y.-J."/>
            <person name="Tian T."/>
            <person name="Huang J.-P."/>
            <person name="Huang S.-X."/>
        </authorList>
    </citation>
    <scope>NUCLEOTIDE SEQUENCE [LARGE SCALE GENOMIC DNA]</scope>
    <source>
        <strain evidence="12">KIB-2018</strain>
        <tissue evidence="12">Leaf</tissue>
    </source>
</reference>
<dbReference type="SUPFAM" id="SSF53098">
    <property type="entry name" value="Ribonuclease H-like"/>
    <property type="match status" value="1"/>
</dbReference>
<dbReference type="InterPro" id="IPR021109">
    <property type="entry name" value="Peptidase_aspartic_dom_sf"/>
</dbReference>
<keyword evidence="5" id="KW-0064">Aspartyl protease</keyword>
<evidence type="ECO:0000256" key="5">
    <source>
        <dbReference type="ARBA" id="ARBA00022750"/>
    </source>
</evidence>
<dbReference type="Gene3D" id="4.10.60.10">
    <property type="entry name" value="Zinc finger, CCHC-type"/>
    <property type="match status" value="1"/>
</dbReference>
<keyword evidence="9" id="KW-0863">Zinc-finger</keyword>
<dbReference type="Pfam" id="PF08284">
    <property type="entry name" value="RVP_2"/>
    <property type="match status" value="1"/>
</dbReference>
<proteinExistence type="predicted"/>
<dbReference type="Gene3D" id="3.30.420.10">
    <property type="entry name" value="Ribonuclease H-like superfamily/Ribonuclease H"/>
    <property type="match status" value="1"/>
</dbReference>
<dbReference type="InterPro" id="IPR043502">
    <property type="entry name" value="DNA/RNA_pol_sf"/>
</dbReference>
<dbReference type="GO" id="GO:0006508">
    <property type="term" value="P:proteolysis"/>
    <property type="evidence" value="ECO:0007669"/>
    <property type="project" value="UniProtKB-KW"/>
</dbReference>
<keyword evidence="1" id="KW-0645">Protease</keyword>
<evidence type="ECO:0000256" key="9">
    <source>
        <dbReference type="PROSITE-ProRule" id="PRU00047"/>
    </source>
</evidence>
<dbReference type="EMBL" id="JAIWQS010000010">
    <property type="protein sequence ID" value="KAJ8752718.1"/>
    <property type="molecule type" value="Genomic_DNA"/>
</dbReference>
<evidence type="ECO:0000256" key="1">
    <source>
        <dbReference type="ARBA" id="ARBA00022670"/>
    </source>
</evidence>
<dbReference type="FunFam" id="1.10.340.70:FF:000001">
    <property type="entry name" value="Retrovirus-related Pol polyprotein from transposon gypsy-like Protein"/>
    <property type="match status" value="1"/>
</dbReference>
<dbReference type="PANTHER" id="PTHR37984:SF5">
    <property type="entry name" value="PROTEIN NYNRIN-LIKE"/>
    <property type="match status" value="1"/>
</dbReference>
<dbReference type="InterPro" id="IPR036875">
    <property type="entry name" value="Znf_CCHC_sf"/>
</dbReference>
<evidence type="ECO:0000256" key="10">
    <source>
        <dbReference type="SAM" id="MobiDB-lite"/>
    </source>
</evidence>
<feature type="domain" description="CCHC-type" evidence="11">
    <location>
        <begin position="297"/>
        <end position="312"/>
    </location>
</feature>
<evidence type="ECO:0000256" key="2">
    <source>
        <dbReference type="ARBA" id="ARBA00022679"/>
    </source>
</evidence>
<evidence type="ECO:0000256" key="6">
    <source>
        <dbReference type="ARBA" id="ARBA00022759"/>
    </source>
</evidence>
<gene>
    <name evidence="12" type="ORF">K2173_007028</name>
</gene>
<dbReference type="Pfam" id="PF03732">
    <property type="entry name" value="Retrotrans_gag"/>
    <property type="match status" value="1"/>
</dbReference>
<dbReference type="Gene3D" id="3.30.70.270">
    <property type="match status" value="2"/>
</dbReference>
<dbReference type="InterPro" id="IPR041577">
    <property type="entry name" value="RT_RNaseH_2"/>
</dbReference>
<dbReference type="InterPro" id="IPR036397">
    <property type="entry name" value="RNaseH_sf"/>
</dbReference>
<accession>A0AAV8SL92</accession>
<dbReference type="InterPro" id="IPR000477">
    <property type="entry name" value="RT_dom"/>
</dbReference>
<sequence>MPRRGRTRGTRSRSSSRQGSTDESHVPQDAGTHSAPGPEAPSVQLEERPPPPPTMPVMDPQVFQAFAQAFTFAMGQGSRASMPVSDVRGGQFDKLRKFGAVDFHGTTNPEEAESWLKRTERVLVQMKCSDEEKLEYAISLLQSDALHWWESVPQSQVVPPVLSWKDFRELFRKKYLSRVYMQDKAREFLNLTQREMTVIEYERRFTQLSRYAAHIVASEEDKCRKFEGGLHLGIKEKVILHNFCDYQQLVDAALQAEKLENIRLEVSRKRKSRERSLKRGSVRCAVGDRCYRVSGACFKCGEKGHRIRECPQMLRGEGSQPQVQRRAETMGTRPVSGVGSSGSMRKPNLPGRPRGQAQARVFAMIREEAAAAPEVVTGMAQLFHSDVYVLFDSGSTHSFFSASMILPGMQSVLLDDFLLVSNPLGRNVIVSRIFRDCELIIGGSSLVVDLLPLDLKGLDVIVGMDVMEKYKAKLDCSKKEVEFDLAEGQTVVFRGDRKLTPPRLVSALLADRLMGRGCEAFLACVMDTSVQESKVEDISIVREFPDVFLEELPGLPPEREIEFSIDLAPGTAPISIPPYRMAPAELKELKEQLKDLLEKGRINKVTVKNKYPLPRIDDLFDQLQGATVFSKIDLRSGYHQLRIKEVFKEFLDQFVIVFIDDILIYSRSEGEHEDHLRIVLQRLRERELYAKFTKCEFWLREVVFLGHIVSEKGVHVDPKKIEAIVNWHAPTTVTEVRSFLGLTGYYRRFLEGFSMIVTPLTKLLRKNQKFIWSEECQQSFEELKHRLTSAPVLALPTGEGGYTVYSDASRKGLGCVLMQGDKVIAYASRQLKPYEMNYPTHDLELAAVVFALKIWRHYLYGVQTRIFTDHKIADALSRKSSIAYVQTVYLPLLEEMAKLRISLKQEESDCMIATFRVRPILGEKVRELQIQDSELGKLREEVQRGKESDMVLSDDGLLTVRNRLCIPDVKEVKDEILDEAHNAPYVMHPGSTRMYRNLREHFWWRGMKKDVAEYVSKCLVCQQVKAEHQAPLGQLRPLSIPEWKWQRVTMDFLMGLPRTSRRHDVIWVIVDRLTKLAHFLAIRQTDPLHVLAKKYIDEIVRLHGIPD</sequence>
<keyword evidence="13" id="KW-1185">Reference proteome</keyword>
<feature type="region of interest" description="Disordered" evidence="10">
    <location>
        <begin position="315"/>
        <end position="354"/>
    </location>
</feature>
<keyword evidence="6" id="KW-0255">Endonuclease</keyword>
<evidence type="ECO:0000313" key="12">
    <source>
        <dbReference type="EMBL" id="KAJ8752718.1"/>
    </source>
</evidence>
<dbReference type="CDD" id="cd01647">
    <property type="entry name" value="RT_LTR"/>
    <property type="match status" value="1"/>
</dbReference>
<dbReference type="Pfam" id="PF17921">
    <property type="entry name" value="Integrase_H2C2"/>
    <property type="match status" value="1"/>
</dbReference>
<dbReference type="InterPro" id="IPR005162">
    <property type="entry name" value="Retrotrans_gag_dom"/>
</dbReference>
<dbReference type="GO" id="GO:0016779">
    <property type="term" value="F:nucleotidyltransferase activity"/>
    <property type="evidence" value="ECO:0007669"/>
    <property type="project" value="UniProtKB-KW"/>
</dbReference>
<dbReference type="SUPFAM" id="SSF56672">
    <property type="entry name" value="DNA/RNA polymerases"/>
    <property type="match status" value="1"/>
</dbReference>
<feature type="compositionally biased region" description="Basic residues" evidence="10">
    <location>
        <begin position="1"/>
        <end position="11"/>
    </location>
</feature>
<dbReference type="InterPro" id="IPR043128">
    <property type="entry name" value="Rev_trsase/Diguanyl_cyclase"/>
</dbReference>
<dbReference type="AlphaFoldDB" id="A0AAV8SL92"/>
<dbReference type="PROSITE" id="PS50158">
    <property type="entry name" value="ZF_CCHC"/>
    <property type="match status" value="1"/>
</dbReference>
<dbReference type="Pfam" id="PF00078">
    <property type="entry name" value="RVT_1"/>
    <property type="match status" value="1"/>
</dbReference>
<dbReference type="InterPro" id="IPR001878">
    <property type="entry name" value="Znf_CCHC"/>
</dbReference>